<evidence type="ECO:0000259" key="1">
    <source>
        <dbReference type="Pfam" id="PF09651"/>
    </source>
</evidence>
<dbReference type="Proteomes" id="UP000184295">
    <property type="component" value="Unassembled WGS sequence"/>
</dbReference>
<dbReference type="EMBL" id="FQUL01000009">
    <property type="protein sequence ID" value="SHE53794.1"/>
    <property type="molecule type" value="Genomic_DNA"/>
</dbReference>
<keyword evidence="3" id="KW-1185">Reference proteome</keyword>
<dbReference type="Pfam" id="PF09651">
    <property type="entry name" value="Cas_APE2256"/>
    <property type="match status" value="1"/>
</dbReference>
<dbReference type="STRING" id="1121881.SAMN02745225_00904"/>
<accession>A0A1M4UAT3</accession>
<reference evidence="3" key="1">
    <citation type="submission" date="2016-11" db="EMBL/GenBank/DDBJ databases">
        <authorList>
            <person name="Varghese N."/>
            <person name="Submissions S."/>
        </authorList>
    </citation>
    <scope>NUCLEOTIDE SEQUENCE [LARGE SCALE GENOMIC DNA]</scope>
    <source>
        <strain evidence="3">DSM 19514</strain>
    </source>
</reference>
<proteinExistence type="predicted"/>
<dbReference type="RefSeq" id="WP_072789186.1">
    <property type="nucleotide sequence ID" value="NZ_FQUL01000009.1"/>
</dbReference>
<dbReference type="AlphaFoldDB" id="A0A1M4UAT3"/>
<name>A0A1M4UAT3_9ACTN</name>
<feature type="domain" description="CRISPR system ring nuclease SSO1393-like" evidence="1">
    <location>
        <begin position="65"/>
        <end position="200"/>
    </location>
</feature>
<gene>
    <name evidence="2" type="ORF">SAMN02745225_00904</name>
</gene>
<protein>
    <submittedName>
        <fullName evidence="2">CRISPR-associated protein, APE2256 family</fullName>
    </submittedName>
</protein>
<dbReference type="Gene3D" id="1.10.196.30">
    <property type="match status" value="1"/>
</dbReference>
<dbReference type="NCBIfam" id="TIGR02619">
    <property type="entry name" value="putative CRISPR-associated protein, APE2256 family"/>
    <property type="match status" value="1"/>
</dbReference>
<dbReference type="OrthoDB" id="9772362at2"/>
<evidence type="ECO:0000313" key="3">
    <source>
        <dbReference type="Proteomes" id="UP000184295"/>
    </source>
</evidence>
<dbReference type="Gene3D" id="3.40.50.10770">
    <property type="entry name" value="Hypothetical protein VC1899 like domain (Restriction endonuclease-like)"/>
    <property type="match status" value="1"/>
</dbReference>
<organism evidence="2 3">
    <name type="scientific">Ferrithrix thermotolerans DSM 19514</name>
    <dbReference type="NCBI Taxonomy" id="1121881"/>
    <lineage>
        <taxon>Bacteria</taxon>
        <taxon>Bacillati</taxon>
        <taxon>Actinomycetota</taxon>
        <taxon>Acidimicrobiia</taxon>
        <taxon>Acidimicrobiales</taxon>
        <taxon>Acidimicrobiaceae</taxon>
        <taxon>Ferrithrix</taxon>
    </lineage>
</organism>
<dbReference type="InterPro" id="IPR013442">
    <property type="entry name" value="SSO1393-like"/>
</dbReference>
<sequence length="367" mass="41414">MDTVITTCGISILTNYAKAQKLVLPLTENANKRDKQEVDKQASIEIEEMLALMGKSISELATDDQASAEINSLHLYYQEKNDSPKSDRHVLISTDTWLGSEATELVKQALLHRGYENIVVKKVSKLSTANFRDFRDAAAELLSMLIKYQEEANHRRSEVVINLTGGFKSLLITIPSFAAAYKVKCFNLFEGNSSILWLPLLPTRFDPAEFVRANLNEFRLLNSEICNTIHEDLAFAALKVADNVYMLSDWGEALWQTYHHDIYEEKLLDPPISGIVYGPKFKEQAEEFARKSSKLAELNKKIDTISFLYHNDNSGNPIVLKGTTMKPIRGCHGVSTHEIYASNDDATRIYMHIEGGKWVLDTLGKHL</sequence>
<evidence type="ECO:0000313" key="2">
    <source>
        <dbReference type="EMBL" id="SHE53794.1"/>
    </source>
</evidence>